<name>W6QGK8_PENRF</name>
<evidence type="ECO:0000313" key="2">
    <source>
        <dbReference type="EMBL" id="CDM33309.1"/>
    </source>
</evidence>
<dbReference type="EMBL" id="HG792017">
    <property type="protein sequence ID" value="CDM33309.1"/>
    <property type="molecule type" value="Genomic_DNA"/>
</dbReference>
<proteinExistence type="predicted"/>
<dbReference type="AlphaFoldDB" id="W6QGK8"/>
<gene>
    <name evidence="2" type="ORF">PROQFM164_S03g000033</name>
</gene>
<dbReference type="Proteomes" id="UP000030686">
    <property type="component" value="Unassembled WGS sequence"/>
</dbReference>
<accession>W6QGK8</accession>
<evidence type="ECO:0000256" key="1">
    <source>
        <dbReference type="SAM" id="MobiDB-lite"/>
    </source>
</evidence>
<reference evidence="2" key="1">
    <citation type="journal article" date="2014" name="Nat. Commun.">
        <title>Multiple recent horizontal transfers of a large genomic region in cheese making fungi.</title>
        <authorList>
            <person name="Cheeseman K."/>
            <person name="Ropars J."/>
            <person name="Renault P."/>
            <person name="Dupont J."/>
            <person name="Gouzy J."/>
            <person name="Branca A."/>
            <person name="Abraham A.L."/>
            <person name="Ceppi M."/>
            <person name="Conseiller E."/>
            <person name="Debuchy R."/>
            <person name="Malagnac F."/>
            <person name="Goarin A."/>
            <person name="Silar P."/>
            <person name="Lacoste S."/>
            <person name="Sallet E."/>
            <person name="Bensimon A."/>
            <person name="Giraud T."/>
            <person name="Brygoo Y."/>
        </authorList>
    </citation>
    <scope>NUCLEOTIDE SEQUENCE [LARGE SCALE GENOMIC DNA]</scope>
    <source>
        <strain evidence="2">FM164</strain>
    </source>
</reference>
<keyword evidence="3" id="KW-1185">Reference proteome</keyword>
<dbReference type="OrthoDB" id="3437411at2759"/>
<sequence>MVRKLPAIESVAFKLVTWSNEAGIPPPRSANYSKISFTHSIMESWDLCRIIESAKALKSFTSTIGGRLYPEGGNPSLYVTPIFKSLWTHRQTLDELNLDMESETSRQESYDEEYQSCQEDRMTEDDRKGYEEQWADELQELVALEIAPIFQGVDPRIPNGRIVNEEADENDLELFWKDPDDNRFDHNVNSINAVTSVN</sequence>
<evidence type="ECO:0000313" key="3">
    <source>
        <dbReference type="Proteomes" id="UP000030686"/>
    </source>
</evidence>
<protein>
    <submittedName>
        <fullName evidence="2">Genomic scaffold, ProqFM164S03</fullName>
    </submittedName>
</protein>
<organism evidence="2 3">
    <name type="scientific">Penicillium roqueforti (strain FM164)</name>
    <dbReference type="NCBI Taxonomy" id="1365484"/>
    <lineage>
        <taxon>Eukaryota</taxon>
        <taxon>Fungi</taxon>
        <taxon>Dikarya</taxon>
        <taxon>Ascomycota</taxon>
        <taxon>Pezizomycotina</taxon>
        <taxon>Eurotiomycetes</taxon>
        <taxon>Eurotiomycetidae</taxon>
        <taxon>Eurotiales</taxon>
        <taxon>Aspergillaceae</taxon>
        <taxon>Penicillium</taxon>
    </lineage>
</organism>
<dbReference type="STRING" id="1365484.W6QGK8"/>
<feature type="region of interest" description="Disordered" evidence="1">
    <location>
        <begin position="101"/>
        <end position="126"/>
    </location>
</feature>